<evidence type="ECO:0000256" key="6">
    <source>
        <dbReference type="ARBA" id="ARBA00023098"/>
    </source>
</evidence>
<dbReference type="InterPro" id="IPR037143">
    <property type="entry name" value="4-PPantetheinyl_Trfase_dom_sf"/>
</dbReference>
<feature type="binding site" evidence="8">
    <location>
        <position position="56"/>
    </location>
    <ligand>
        <name>Mg(2+)</name>
        <dbReference type="ChEBI" id="CHEBI:18420"/>
    </ligand>
</feature>
<keyword evidence="8" id="KW-0963">Cytoplasm</keyword>
<dbReference type="GO" id="GO:0000287">
    <property type="term" value="F:magnesium ion binding"/>
    <property type="evidence" value="ECO:0007669"/>
    <property type="project" value="UniProtKB-UniRule"/>
</dbReference>
<dbReference type="EMBL" id="JACRTK010000001">
    <property type="protein sequence ID" value="MBC8589738.1"/>
    <property type="molecule type" value="Genomic_DNA"/>
</dbReference>
<evidence type="ECO:0000256" key="8">
    <source>
        <dbReference type="HAMAP-Rule" id="MF_00101"/>
    </source>
</evidence>
<dbReference type="InterPro" id="IPR004568">
    <property type="entry name" value="Ppantetheine-prot_Trfase_dom"/>
</dbReference>
<dbReference type="NCBIfam" id="TIGR00556">
    <property type="entry name" value="pantethn_trn"/>
    <property type="match status" value="1"/>
</dbReference>
<dbReference type="NCBIfam" id="TIGR00516">
    <property type="entry name" value="acpS"/>
    <property type="match status" value="1"/>
</dbReference>
<keyword evidence="7 8" id="KW-0275">Fatty acid biosynthesis</keyword>
<sequence length="128" mass="14560">MITTGVDIVKISRIKDILNKNSQSFYKKIFNKEEIEYIKGKSYNPRTVAGLFASKEAVSKALGTGIGKVKWKDIKVLHDSNGKPYIRLSDNVNDILNDLKINKFDISISHEDEYAIAFVIAYYDLNIK</sequence>
<name>A0A926IMJ8_9FIRM</name>
<feature type="binding site" evidence="8">
    <location>
        <position position="7"/>
    </location>
    <ligand>
        <name>Mg(2+)</name>
        <dbReference type="ChEBI" id="CHEBI:18420"/>
    </ligand>
</feature>
<evidence type="ECO:0000256" key="7">
    <source>
        <dbReference type="ARBA" id="ARBA00023160"/>
    </source>
</evidence>
<evidence type="ECO:0000256" key="1">
    <source>
        <dbReference type="ARBA" id="ARBA00022516"/>
    </source>
</evidence>
<keyword evidence="4 8" id="KW-0276">Fatty acid metabolism</keyword>
<organism evidence="10 11">
    <name type="scientific">Wansuia hejianensis</name>
    <dbReference type="NCBI Taxonomy" id="2763667"/>
    <lineage>
        <taxon>Bacteria</taxon>
        <taxon>Bacillati</taxon>
        <taxon>Bacillota</taxon>
        <taxon>Clostridia</taxon>
        <taxon>Lachnospirales</taxon>
        <taxon>Lachnospiraceae</taxon>
        <taxon>Wansuia</taxon>
    </lineage>
</organism>
<dbReference type="AlphaFoldDB" id="A0A926IMJ8"/>
<evidence type="ECO:0000313" key="10">
    <source>
        <dbReference type="EMBL" id="MBC8589738.1"/>
    </source>
</evidence>
<reference evidence="10 11" key="1">
    <citation type="submission" date="2020-08" db="EMBL/GenBank/DDBJ databases">
        <title>Genome public.</title>
        <authorList>
            <person name="Liu C."/>
            <person name="Sun Q."/>
        </authorList>
    </citation>
    <scope>NUCLEOTIDE SEQUENCE [LARGE SCALE GENOMIC DNA]</scope>
    <source>
        <strain evidence="10 11">NSJ-26</strain>
    </source>
</reference>
<dbReference type="Proteomes" id="UP000601522">
    <property type="component" value="Unassembled WGS sequence"/>
</dbReference>
<dbReference type="HAMAP" id="MF_00101">
    <property type="entry name" value="AcpS"/>
    <property type="match status" value="1"/>
</dbReference>
<dbReference type="RefSeq" id="WP_249322557.1">
    <property type="nucleotide sequence ID" value="NZ_JACRTK010000001.1"/>
</dbReference>
<keyword evidence="3 8" id="KW-0479">Metal-binding</keyword>
<protein>
    <recommendedName>
        <fullName evidence="8">Holo-[acyl-carrier-protein] synthase</fullName>
        <shortName evidence="8">Holo-ACP synthase</shortName>
        <ecNumber evidence="8">2.7.8.7</ecNumber>
    </recommendedName>
    <alternativeName>
        <fullName evidence="8">4'-phosphopantetheinyl transferase AcpS</fullName>
    </alternativeName>
</protein>
<dbReference type="GO" id="GO:0005737">
    <property type="term" value="C:cytoplasm"/>
    <property type="evidence" value="ECO:0007669"/>
    <property type="project" value="UniProtKB-SubCell"/>
</dbReference>
<accession>A0A926IMJ8</accession>
<evidence type="ECO:0000256" key="2">
    <source>
        <dbReference type="ARBA" id="ARBA00022679"/>
    </source>
</evidence>
<comment type="function">
    <text evidence="8">Transfers the 4'-phosphopantetheine moiety from coenzyme A to a Ser of acyl-carrier-protein.</text>
</comment>
<dbReference type="SUPFAM" id="SSF56214">
    <property type="entry name" value="4'-phosphopantetheinyl transferase"/>
    <property type="match status" value="1"/>
</dbReference>
<feature type="domain" description="4'-phosphopantetheinyl transferase" evidence="9">
    <location>
        <begin position="5"/>
        <end position="118"/>
    </location>
</feature>
<keyword evidence="2 8" id="KW-0808">Transferase</keyword>
<gene>
    <name evidence="8 10" type="primary">acpS</name>
    <name evidence="10" type="ORF">H8689_01080</name>
</gene>
<comment type="catalytic activity">
    <reaction evidence="8">
        <text>apo-[ACP] + CoA = holo-[ACP] + adenosine 3',5'-bisphosphate + H(+)</text>
        <dbReference type="Rhea" id="RHEA:12068"/>
        <dbReference type="Rhea" id="RHEA-COMP:9685"/>
        <dbReference type="Rhea" id="RHEA-COMP:9690"/>
        <dbReference type="ChEBI" id="CHEBI:15378"/>
        <dbReference type="ChEBI" id="CHEBI:29999"/>
        <dbReference type="ChEBI" id="CHEBI:57287"/>
        <dbReference type="ChEBI" id="CHEBI:58343"/>
        <dbReference type="ChEBI" id="CHEBI:64479"/>
        <dbReference type="EC" id="2.7.8.7"/>
    </reaction>
</comment>
<dbReference type="Pfam" id="PF01648">
    <property type="entry name" value="ACPS"/>
    <property type="match status" value="1"/>
</dbReference>
<evidence type="ECO:0000313" key="11">
    <source>
        <dbReference type="Proteomes" id="UP000601522"/>
    </source>
</evidence>
<evidence type="ECO:0000256" key="3">
    <source>
        <dbReference type="ARBA" id="ARBA00022723"/>
    </source>
</evidence>
<comment type="cofactor">
    <cofactor evidence="8">
        <name>Mg(2+)</name>
        <dbReference type="ChEBI" id="CHEBI:18420"/>
    </cofactor>
</comment>
<comment type="similarity">
    <text evidence="8">Belongs to the P-Pant transferase superfamily. AcpS family.</text>
</comment>
<dbReference type="GO" id="GO:0008897">
    <property type="term" value="F:holo-[acyl-carrier-protein] synthase activity"/>
    <property type="evidence" value="ECO:0007669"/>
    <property type="project" value="UniProtKB-UniRule"/>
</dbReference>
<keyword evidence="6 8" id="KW-0443">Lipid metabolism</keyword>
<evidence type="ECO:0000259" key="9">
    <source>
        <dbReference type="Pfam" id="PF01648"/>
    </source>
</evidence>
<keyword evidence="1 8" id="KW-0444">Lipid biosynthesis</keyword>
<keyword evidence="5 8" id="KW-0460">Magnesium</keyword>
<dbReference type="EC" id="2.7.8.7" evidence="8"/>
<evidence type="ECO:0000256" key="4">
    <source>
        <dbReference type="ARBA" id="ARBA00022832"/>
    </source>
</evidence>
<comment type="caution">
    <text evidence="10">The sequence shown here is derived from an EMBL/GenBank/DDBJ whole genome shotgun (WGS) entry which is preliminary data.</text>
</comment>
<keyword evidence="11" id="KW-1185">Reference proteome</keyword>
<dbReference type="Gene3D" id="3.90.470.20">
    <property type="entry name" value="4'-phosphopantetheinyl transferase domain"/>
    <property type="match status" value="1"/>
</dbReference>
<evidence type="ECO:0000256" key="5">
    <source>
        <dbReference type="ARBA" id="ARBA00022842"/>
    </source>
</evidence>
<dbReference type="InterPro" id="IPR002582">
    <property type="entry name" value="ACPS"/>
</dbReference>
<dbReference type="InterPro" id="IPR008278">
    <property type="entry name" value="4-PPantetheinyl_Trfase_dom"/>
</dbReference>
<dbReference type="GO" id="GO:0006633">
    <property type="term" value="P:fatty acid biosynthetic process"/>
    <property type="evidence" value="ECO:0007669"/>
    <property type="project" value="UniProtKB-UniRule"/>
</dbReference>
<comment type="subcellular location">
    <subcellularLocation>
        <location evidence="8">Cytoplasm</location>
    </subcellularLocation>
</comment>
<proteinExistence type="inferred from homology"/>